<keyword evidence="5" id="KW-0413">Isomerase</keyword>
<feature type="domain" description="UvrD-like helicase ATP-binding" evidence="9">
    <location>
        <begin position="134"/>
        <end position="223"/>
    </location>
</feature>
<keyword evidence="3" id="KW-0347">Helicase</keyword>
<comment type="catalytic activity">
    <reaction evidence="8">
        <text>ATP + H2O = ADP + phosphate + H(+)</text>
        <dbReference type="Rhea" id="RHEA:13065"/>
        <dbReference type="ChEBI" id="CHEBI:15377"/>
        <dbReference type="ChEBI" id="CHEBI:15378"/>
        <dbReference type="ChEBI" id="CHEBI:30616"/>
        <dbReference type="ChEBI" id="CHEBI:43474"/>
        <dbReference type="ChEBI" id="CHEBI:456216"/>
        <dbReference type="EC" id="5.6.2.4"/>
    </reaction>
</comment>
<evidence type="ECO:0000256" key="6">
    <source>
        <dbReference type="ARBA" id="ARBA00034617"/>
    </source>
</evidence>
<keyword evidence="1" id="KW-0547">Nucleotide-binding</keyword>
<feature type="domain" description="UvrD-like helicase C-terminal" evidence="10">
    <location>
        <begin position="326"/>
        <end position="409"/>
    </location>
</feature>
<keyword evidence="4" id="KW-0067">ATP-binding</keyword>
<gene>
    <name evidence="11" type="ORF">QO005_003316</name>
</gene>
<accession>A0ABU0IFP5</accession>
<dbReference type="SUPFAM" id="SSF52540">
    <property type="entry name" value="P-loop containing nucleoside triphosphate hydrolases"/>
    <property type="match status" value="1"/>
</dbReference>
<keyword evidence="12" id="KW-1185">Reference proteome</keyword>
<organism evidence="11 12">
    <name type="scientific">Rhizobium paknamense</name>
    <dbReference type="NCBI Taxonomy" id="1206817"/>
    <lineage>
        <taxon>Bacteria</taxon>
        <taxon>Pseudomonadati</taxon>
        <taxon>Pseudomonadota</taxon>
        <taxon>Alphaproteobacteria</taxon>
        <taxon>Hyphomicrobiales</taxon>
        <taxon>Rhizobiaceae</taxon>
        <taxon>Rhizobium/Agrobacterium group</taxon>
        <taxon>Rhizobium</taxon>
    </lineage>
</organism>
<name>A0ABU0IFP5_9HYPH</name>
<evidence type="ECO:0000256" key="7">
    <source>
        <dbReference type="ARBA" id="ARBA00034808"/>
    </source>
</evidence>
<evidence type="ECO:0000259" key="10">
    <source>
        <dbReference type="Pfam" id="PF13361"/>
    </source>
</evidence>
<protein>
    <recommendedName>
        <fullName evidence="7">DNA 3'-5' helicase</fullName>
        <ecNumber evidence="7">5.6.2.4</ecNumber>
    </recommendedName>
</protein>
<dbReference type="EC" id="5.6.2.4" evidence="7"/>
<dbReference type="Proteomes" id="UP001235269">
    <property type="component" value="Unassembled WGS sequence"/>
</dbReference>
<sequence length="429" mass="48293">MAILRAAQLADPELPEHGPVLLLTFNKALGGYIRKISEGRLRNVKVEHYHLFARGYLNSRGLMSYNAIVSPTVRRSLIAQAVTEVKARYKPHPFFERTSNFFDTEVGWIAKNGITDADTYFKAERIGRGEALGESFRKIVWQVRDHYIEKRSARGFHYDWDDISITVTEELRKDNRPRLYKHIVIDEGQDLSPQMLRSLASAIPDDGTITFFGDVAQQIYGQRVSWRAAGLRPPKIWEFNENYRNTREIAALGLAVAKMDYYRDVADMVAPTAPKAAGAKPTLVKVKTETDETKLVAELAKTMAKQRSVAVLVRTVNQQNGLRQALPRTTINLREDGNSWIDGPALYLGTYHSAKGLEFDAVLLPYLSDSLFPDPAQVADFGKDEADANDGRLLYVGVTRAKTDLIITFQGERSSLLPPNNSLYTEITR</sequence>
<dbReference type="EMBL" id="JAUSWH010000011">
    <property type="protein sequence ID" value="MDQ0456971.1"/>
    <property type="molecule type" value="Genomic_DNA"/>
</dbReference>
<dbReference type="PANTHER" id="PTHR11070">
    <property type="entry name" value="UVRD / RECB / PCRA DNA HELICASE FAMILY MEMBER"/>
    <property type="match status" value="1"/>
</dbReference>
<reference evidence="11 12" key="1">
    <citation type="submission" date="2023-07" db="EMBL/GenBank/DDBJ databases">
        <title>Genomic Encyclopedia of Type Strains, Phase IV (KMG-IV): sequencing the most valuable type-strain genomes for metagenomic binning, comparative biology and taxonomic classification.</title>
        <authorList>
            <person name="Goeker M."/>
        </authorList>
    </citation>
    <scope>NUCLEOTIDE SEQUENCE [LARGE SCALE GENOMIC DNA]</scope>
    <source>
        <strain evidence="11 12">DSM 100301</strain>
    </source>
</reference>
<evidence type="ECO:0000313" key="11">
    <source>
        <dbReference type="EMBL" id="MDQ0456971.1"/>
    </source>
</evidence>
<evidence type="ECO:0000256" key="2">
    <source>
        <dbReference type="ARBA" id="ARBA00022801"/>
    </source>
</evidence>
<evidence type="ECO:0000259" key="9">
    <source>
        <dbReference type="Pfam" id="PF00580"/>
    </source>
</evidence>
<dbReference type="InterPro" id="IPR014016">
    <property type="entry name" value="UvrD-like_ATP-bd"/>
</dbReference>
<comment type="caution">
    <text evidence="11">The sequence shown here is derived from an EMBL/GenBank/DDBJ whole genome shotgun (WGS) entry which is preliminary data.</text>
</comment>
<dbReference type="InterPro" id="IPR014017">
    <property type="entry name" value="DNA_helicase_UvrD-like_C"/>
</dbReference>
<dbReference type="InterPro" id="IPR027417">
    <property type="entry name" value="P-loop_NTPase"/>
</dbReference>
<comment type="catalytic activity">
    <reaction evidence="6">
        <text>Couples ATP hydrolysis with the unwinding of duplex DNA by translocating in the 3'-5' direction.</text>
        <dbReference type="EC" id="5.6.2.4"/>
    </reaction>
</comment>
<keyword evidence="2" id="KW-0378">Hydrolase</keyword>
<evidence type="ECO:0000256" key="4">
    <source>
        <dbReference type="ARBA" id="ARBA00022840"/>
    </source>
</evidence>
<evidence type="ECO:0000256" key="8">
    <source>
        <dbReference type="ARBA" id="ARBA00048988"/>
    </source>
</evidence>
<dbReference type="InterPro" id="IPR000212">
    <property type="entry name" value="DNA_helicase_UvrD/REP"/>
</dbReference>
<proteinExistence type="predicted"/>
<dbReference type="Pfam" id="PF13361">
    <property type="entry name" value="UvrD_C"/>
    <property type="match status" value="1"/>
</dbReference>
<evidence type="ECO:0000256" key="5">
    <source>
        <dbReference type="ARBA" id="ARBA00023235"/>
    </source>
</evidence>
<dbReference type="Gene3D" id="3.40.50.300">
    <property type="entry name" value="P-loop containing nucleotide triphosphate hydrolases"/>
    <property type="match status" value="2"/>
</dbReference>
<evidence type="ECO:0000256" key="3">
    <source>
        <dbReference type="ARBA" id="ARBA00022806"/>
    </source>
</evidence>
<dbReference type="PANTHER" id="PTHR11070:SF3">
    <property type="entry name" value="DNA 3'-5' HELICASE"/>
    <property type="match status" value="1"/>
</dbReference>
<dbReference type="Pfam" id="PF00580">
    <property type="entry name" value="UvrD-helicase"/>
    <property type="match status" value="1"/>
</dbReference>
<evidence type="ECO:0000313" key="12">
    <source>
        <dbReference type="Proteomes" id="UP001235269"/>
    </source>
</evidence>
<evidence type="ECO:0000256" key="1">
    <source>
        <dbReference type="ARBA" id="ARBA00022741"/>
    </source>
</evidence>